<gene>
    <name evidence="2" type="primary">ycf47</name>
</gene>
<dbReference type="RefSeq" id="YP_009104855.1">
    <property type="nucleotide sequence ID" value="NC_025525.1"/>
</dbReference>
<evidence type="ECO:0000313" key="2">
    <source>
        <dbReference type="EMBL" id="AIT93461.1"/>
    </source>
</evidence>
<keyword evidence="1" id="KW-0472">Membrane</keyword>
<dbReference type="EMBL" id="KM462861">
    <property type="protein sequence ID" value="AIT93461.1"/>
    <property type="molecule type" value="Genomic_DNA"/>
</dbReference>
<name>A0A097KJT4_MYRIS</name>
<organism evidence="2">
    <name type="scientific">Myrmecia israelensis</name>
    <name type="common">Green coccoid free-living microalga</name>
    <name type="synonym">Friedmannia israelensis</name>
    <dbReference type="NCBI Taxonomy" id="3171"/>
    <lineage>
        <taxon>Eukaryota</taxon>
        <taxon>Viridiplantae</taxon>
        <taxon>Chlorophyta</taxon>
        <taxon>core chlorophytes</taxon>
        <taxon>Trebouxiophyceae</taxon>
        <taxon>Trebouxiales</taxon>
        <taxon>Trebouxiaceae</taxon>
        <taxon>Myrmecia</taxon>
    </lineage>
</organism>
<proteinExistence type="predicted"/>
<keyword evidence="2" id="KW-0934">Plastid</keyword>
<geneLocation type="chloroplast" evidence="2"/>
<dbReference type="AlphaFoldDB" id="A0A097KJT4"/>
<accession>A0A097KJT4</accession>
<evidence type="ECO:0000256" key="1">
    <source>
        <dbReference type="SAM" id="Phobius"/>
    </source>
</evidence>
<keyword evidence="1" id="KW-1133">Transmembrane helix</keyword>
<sequence>MFLNFIRLAISIFVIIIIVPQTLNDNVLLRVLNDSKIFGNYSETKKNLNFLTWSLIFIFLGTIFFTDFIF</sequence>
<keyword evidence="2" id="KW-0150">Chloroplast</keyword>
<keyword evidence="1" id="KW-0812">Transmembrane</keyword>
<dbReference type="GeneID" id="22158440"/>
<reference evidence="2" key="1">
    <citation type="journal article" date="2014" name="BMC Evol. Biol.">
        <title>Chloroplast phylogenomic analysis resolves deep-level relationships within the green algal class Trebouxiophyceae.</title>
        <authorList>
            <person name="Lemieux C."/>
            <person name="Otis C."/>
            <person name="Turmel M."/>
        </authorList>
    </citation>
    <scope>NUCLEOTIDE SEQUENCE</scope>
</reference>
<feature type="transmembrane region" description="Helical" evidence="1">
    <location>
        <begin position="48"/>
        <end position="69"/>
    </location>
</feature>
<protein>
    <submittedName>
        <fullName evidence="2">Hypothetical chloroplast RF47</fullName>
    </submittedName>
</protein>